<evidence type="ECO:0000313" key="1">
    <source>
        <dbReference type="EMBL" id="VDM64318.1"/>
    </source>
</evidence>
<dbReference type="GO" id="GO:0009116">
    <property type="term" value="P:nucleoside metabolic process"/>
    <property type="evidence" value="ECO:0007669"/>
    <property type="project" value="InterPro"/>
</dbReference>
<reference evidence="3" key="1">
    <citation type="submission" date="2017-02" db="UniProtKB">
        <authorList>
            <consortium name="WormBaseParasite"/>
        </authorList>
    </citation>
    <scope>IDENTIFICATION</scope>
</reference>
<dbReference type="Proteomes" id="UP000267027">
    <property type="component" value="Unassembled WGS sequence"/>
</dbReference>
<dbReference type="AlphaFoldDB" id="A0A0R3Q166"/>
<protein>
    <submittedName>
        <fullName evidence="1 3">Uncharacterized protein</fullName>
    </submittedName>
</protein>
<evidence type="ECO:0000313" key="2">
    <source>
        <dbReference type="Proteomes" id="UP000267027"/>
    </source>
</evidence>
<dbReference type="OrthoDB" id="204058at2759"/>
<reference evidence="1 2" key="2">
    <citation type="submission" date="2018-11" db="EMBL/GenBank/DDBJ databases">
        <authorList>
            <consortium name="Pathogen Informatics"/>
        </authorList>
    </citation>
    <scope>NUCLEOTIDE SEQUENCE [LARGE SCALE GENOMIC DNA]</scope>
    <source>
        <strain evidence="1 2">Costa Rica</strain>
    </source>
</reference>
<dbReference type="GO" id="GO:0003824">
    <property type="term" value="F:catalytic activity"/>
    <property type="evidence" value="ECO:0007669"/>
    <property type="project" value="InterPro"/>
</dbReference>
<keyword evidence="2" id="KW-1185">Reference proteome</keyword>
<sequence length="90" mass="10289">MLTYPPFGIRNKNMENVDDDFLYHFGFGTKTMDIPKTFGDTKVILRILVEQTRGVILFFIHEQADVSADFAFLGDWKAQVDSNLFGQTPP</sequence>
<dbReference type="EMBL" id="UYYA01005193">
    <property type="protein sequence ID" value="VDM64318.1"/>
    <property type="molecule type" value="Genomic_DNA"/>
</dbReference>
<gene>
    <name evidence="1" type="ORF">ACOC_LOCUS12733</name>
</gene>
<proteinExistence type="predicted"/>
<organism evidence="3">
    <name type="scientific">Angiostrongylus costaricensis</name>
    <name type="common">Nematode worm</name>
    <dbReference type="NCBI Taxonomy" id="334426"/>
    <lineage>
        <taxon>Eukaryota</taxon>
        <taxon>Metazoa</taxon>
        <taxon>Ecdysozoa</taxon>
        <taxon>Nematoda</taxon>
        <taxon>Chromadorea</taxon>
        <taxon>Rhabditida</taxon>
        <taxon>Rhabditina</taxon>
        <taxon>Rhabditomorpha</taxon>
        <taxon>Strongyloidea</taxon>
        <taxon>Metastrongylidae</taxon>
        <taxon>Angiostrongylus</taxon>
    </lineage>
</organism>
<dbReference type="InterPro" id="IPR035994">
    <property type="entry name" value="Nucleoside_phosphorylase_sf"/>
</dbReference>
<dbReference type="WBParaSite" id="ACOC_0001273201-mRNA-1">
    <property type="protein sequence ID" value="ACOC_0001273201-mRNA-1"/>
    <property type="gene ID" value="ACOC_0001273201"/>
</dbReference>
<dbReference type="Gene3D" id="3.40.50.1580">
    <property type="entry name" value="Nucleoside phosphorylase domain"/>
    <property type="match status" value="1"/>
</dbReference>
<evidence type="ECO:0000313" key="3">
    <source>
        <dbReference type="WBParaSite" id="ACOC_0001273201-mRNA-1"/>
    </source>
</evidence>
<name>A0A0R3Q166_ANGCS</name>
<accession>A0A0R3Q166</accession>